<sequence length="150" mass="16887">MKSTTSRNTSGKFWMAVTILFALLQLASAQSGHNRIARENTLNVHDTFSKMGENGIAEQVNAEISGTIRNRQKRLSDQRRAELETLIALSKMTGKLMNVIRGGRQLQAIKTTKKRSVFDLNVKNLQKLFRLSQKLGYKGNSAYPIVRYAT</sequence>
<feature type="signal peptide" evidence="1">
    <location>
        <begin position="1"/>
        <end position="29"/>
    </location>
</feature>
<keyword evidence="1" id="KW-0732">Signal</keyword>
<dbReference type="Proteomes" id="UP000655588">
    <property type="component" value="Unassembled WGS sequence"/>
</dbReference>
<protein>
    <submittedName>
        <fullName evidence="2">Uncharacterized protein</fullName>
    </submittedName>
</protein>
<dbReference type="AlphaFoldDB" id="A0A833RNV9"/>
<accession>A0A833RNV9</accession>
<reference evidence="2" key="1">
    <citation type="submission" date="2019-11" db="EMBL/GenBank/DDBJ databases">
        <title>The nuclear and mitochondrial genomes of Frieseomelitta varia - a highly eusocial stingless bee (Meliponini) with a permanently sterile worker caste.</title>
        <authorList>
            <person name="Freitas F.C.P."/>
            <person name="Lourenco A.P."/>
            <person name="Nunes F.M.F."/>
            <person name="Paschoal A.R."/>
            <person name="Abreu F.C.P."/>
            <person name="Barbin F.O."/>
            <person name="Bataglia L."/>
            <person name="Cardoso-Junior C.A.M."/>
            <person name="Cervoni M.S."/>
            <person name="Silva S.R."/>
            <person name="Dalarmi F."/>
            <person name="Del Lama M.A."/>
            <person name="Depintor T.S."/>
            <person name="Ferreira K.M."/>
            <person name="Goria P.S."/>
            <person name="Jaskot M.C."/>
            <person name="Lago D.C."/>
            <person name="Luna-Lucena D."/>
            <person name="Moda L.M."/>
            <person name="Nascimento L."/>
            <person name="Pedrino M."/>
            <person name="Rabico F.O."/>
            <person name="Sanches F.C."/>
            <person name="Santos D.E."/>
            <person name="Santos C.G."/>
            <person name="Vieira J."/>
            <person name="Lopes T.F."/>
            <person name="Barchuk A.R."/>
            <person name="Hartfelder K."/>
            <person name="Simoes Z.L.P."/>
            <person name="Bitondi M.M.G."/>
            <person name="Pinheiro D.G."/>
        </authorList>
    </citation>
    <scope>NUCLEOTIDE SEQUENCE</scope>
    <source>
        <strain evidence="2">USP_RPSP 00005682</strain>
        <tissue evidence="2">Whole individual</tissue>
    </source>
</reference>
<gene>
    <name evidence="2" type="ORF">E2986_14050</name>
</gene>
<evidence type="ECO:0000256" key="1">
    <source>
        <dbReference type="SAM" id="SignalP"/>
    </source>
</evidence>
<comment type="caution">
    <text evidence="2">The sequence shown here is derived from an EMBL/GenBank/DDBJ whole genome shotgun (WGS) entry which is preliminary data.</text>
</comment>
<dbReference type="EMBL" id="WNWW01000271">
    <property type="protein sequence ID" value="KAF3427179.1"/>
    <property type="molecule type" value="Genomic_DNA"/>
</dbReference>
<evidence type="ECO:0000313" key="2">
    <source>
        <dbReference type="EMBL" id="KAF3427179.1"/>
    </source>
</evidence>
<feature type="chain" id="PRO_5033033518" evidence="1">
    <location>
        <begin position="30"/>
        <end position="150"/>
    </location>
</feature>
<organism evidence="2 3">
    <name type="scientific">Frieseomelitta varia</name>
    <dbReference type="NCBI Taxonomy" id="561572"/>
    <lineage>
        <taxon>Eukaryota</taxon>
        <taxon>Metazoa</taxon>
        <taxon>Ecdysozoa</taxon>
        <taxon>Arthropoda</taxon>
        <taxon>Hexapoda</taxon>
        <taxon>Insecta</taxon>
        <taxon>Pterygota</taxon>
        <taxon>Neoptera</taxon>
        <taxon>Endopterygota</taxon>
        <taxon>Hymenoptera</taxon>
        <taxon>Apocrita</taxon>
        <taxon>Aculeata</taxon>
        <taxon>Apoidea</taxon>
        <taxon>Anthophila</taxon>
        <taxon>Apidae</taxon>
        <taxon>Frieseomelitta</taxon>
    </lineage>
</organism>
<keyword evidence="3" id="KW-1185">Reference proteome</keyword>
<proteinExistence type="predicted"/>
<evidence type="ECO:0000313" key="3">
    <source>
        <dbReference type="Proteomes" id="UP000655588"/>
    </source>
</evidence>
<name>A0A833RNV9_9HYME</name>